<comment type="subcellular location">
    <subcellularLocation>
        <location evidence="1">Nucleus</location>
    </subcellularLocation>
</comment>
<name>A0A084BA09_STACB</name>
<dbReference type="GO" id="GO:0005634">
    <property type="term" value="C:nucleus"/>
    <property type="evidence" value="ECO:0007669"/>
    <property type="project" value="UniProtKB-SubCell"/>
</dbReference>
<keyword evidence="4" id="KW-1185">Reference proteome</keyword>
<dbReference type="OrthoDB" id="3509362at2759"/>
<protein>
    <recommendedName>
        <fullName evidence="5">Transcription factor domain-containing protein</fullName>
    </recommendedName>
</protein>
<dbReference type="HOGENOM" id="CLU_698631_0_0_1"/>
<keyword evidence="2" id="KW-0539">Nucleus</keyword>
<organism evidence="3 4">
    <name type="scientific">Stachybotrys chartarum (strain CBS 109288 / IBT 7711)</name>
    <name type="common">Toxic black mold</name>
    <name type="synonym">Stilbospora chartarum</name>
    <dbReference type="NCBI Taxonomy" id="1280523"/>
    <lineage>
        <taxon>Eukaryota</taxon>
        <taxon>Fungi</taxon>
        <taxon>Dikarya</taxon>
        <taxon>Ascomycota</taxon>
        <taxon>Pezizomycotina</taxon>
        <taxon>Sordariomycetes</taxon>
        <taxon>Hypocreomycetidae</taxon>
        <taxon>Hypocreales</taxon>
        <taxon>Stachybotryaceae</taxon>
        <taxon>Stachybotrys</taxon>
    </lineage>
</organism>
<proteinExistence type="predicted"/>
<evidence type="ECO:0000256" key="1">
    <source>
        <dbReference type="ARBA" id="ARBA00004123"/>
    </source>
</evidence>
<dbReference type="Pfam" id="PF11951">
    <property type="entry name" value="Fungal_trans_2"/>
    <property type="match status" value="1"/>
</dbReference>
<evidence type="ECO:0008006" key="5">
    <source>
        <dbReference type="Google" id="ProtNLM"/>
    </source>
</evidence>
<dbReference type="EMBL" id="KL647604">
    <property type="protein sequence ID" value="KEY74388.1"/>
    <property type="molecule type" value="Genomic_DNA"/>
</dbReference>
<dbReference type="InterPro" id="IPR021858">
    <property type="entry name" value="Fun_TF"/>
</dbReference>
<evidence type="ECO:0000313" key="3">
    <source>
        <dbReference type="EMBL" id="KEY74388.1"/>
    </source>
</evidence>
<dbReference type="AlphaFoldDB" id="A0A084BA09"/>
<gene>
    <name evidence="3" type="ORF">S7711_07294</name>
</gene>
<reference evidence="3 4" key="1">
    <citation type="journal article" date="2014" name="BMC Genomics">
        <title>Comparative genome sequencing reveals chemotype-specific gene clusters in the toxigenic black mold Stachybotrys.</title>
        <authorList>
            <person name="Semeiks J."/>
            <person name="Borek D."/>
            <person name="Otwinowski Z."/>
            <person name="Grishin N.V."/>
        </authorList>
    </citation>
    <scope>NUCLEOTIDE SEQUENCE [LARGE SCALE GENOMIC DNA]</scope>
    <source>
        <strain evidence="4">CBS 109288 / IBT 7711</strain>
    </source>
</reference>
<dbReference type="PANTHER" id="PTHR37534:SF46">
    <property type="entry name" value="ZN(II)2CYS6 TRANSCRIPTION FACTOR (EUROFUNG)"/>
    <property type="match status" value="1"/>
</dbReference>
<sequence length="395" mass="43046">MCIDQTGLLWRISFGRRNATRRSQAAATAGDSVSSAHGRLEGRIVWWSATAGRRTCGCPAESHLDPGIAGLPCQPSEPTTIDPLIVDTTAARSEDLLETLSPVQSWIDILPQSFYVPPALSPSTSSPSPAEGHSLNLCVPSLIPDLKSADDKALLNHYKTVVSAMLSRCADVSVNPYITYLLPMAISDSTILHAVLALSATHWQRLKPEMQSRALFHQGRAMQSLAILLPHVERSSIDIALVSCLLLCMTELFDGASTGWKLHLQGAKRLFMNLRLQHGDKVTGHSAFIVKLTRFLDSAATTSTCKPPLIEDEIDAEMDDFPDLAGDDAAVYGIPKELFHLVDRINNLASKRGTRVNHASEALFREEANKVQEHLDNWALDYGGLPGACFSRACE</sequence>
<evidence type="ECO:0000256" key="2">
    <source>
        <dbReference type="ARBA" id="ARBA00023242"/>
    </source>
</evidence>
<accession>A0A084BA09</accession>
<evidence type="ECO:0000313" key="4">
    <source>
        <dbReference type="Proteomes" id="UP000028045"/>
    </source>
</evidence>
<dbReference type="PANTHER" id="PTHR37534">
    <property type="entry name" value="TRANSCRIPTIONAL ACTIVATOR PROTEIN UGA3"/>
    <property type="match status" value="1"/>
</dbReference>
<dbReference type="Proteomes" id="UP000028045">
    <property type="component" value="Unassembled WGS sequence"/>
</dbReference>